<feature type="domain" description="AB hydrolase-1" evidence="2">
    <location>
        <begin position="36"/>
        <end position="143"/>
    </location>
</feature>
<dbReference type="GO" id="GO:0009086">
    <property type="term" value="P:methionine biosynthetic process"/>
    <property type="evidence" value="ECO:0007669"/>
    <property type="project" value="TreeGrafter"/>
</dbReference>
<evidence type="ECO:0000313" key="3">
    <source>
        <dbReference type="EMBL" id="KXB77174.1"/>
    </source>
</evidence>
<sequence length="320" mass="35484">MLHEVSIPDFRSERGESYPEVVLSYEVAGPPLGSAPLVLVCHALTGNSTVTGDEGWWNKLISEEGAISPTHYTILSFNIPGNAYDGREADDPEAFELRDVARLFLLSLEALGVKEVYTVIGASMGGALTWQIAYLAPTLAKHIFPIACDYRASDWLLTQTLIQKQILAHSSHPLEDARIHAMSCYRTPQSLNVRFAGQRDSRGTGSGQYDVESWLLYHGDALARRFKLSAYHVMTHLTSTIGVCEEVEALARIRSAIHIVSIDSDLLFTHDRAEATYEALRALGVDVSLAVIHSIHGHDAFLMEYEQLNHIIRPYFPTHA</sequence>
<name>A0A134BB67_9PORP</name>
<dbReference type="OrthoDB" id="9800754at2"/>
<dbReference type="STRING" id="322095.HMPREF3185_00549"/>
<dbReference type="InterPro" id="IPR029058">
    <property type="entry name" value="AB_hydrolase_fold"/>
</dbReference>
<dbReference type="InterPro" id="IPR000073">
    <property type="entry name" value="AB_hydrolase_1"/>
</dbReference>
<dbReference type="Proteomes" id="UP000070224">
    <property type="component" value="Unassembled WGS sequence"/>
</dbReference>
<reference evidence="4" key="1">
    <citation type="submission" date="2016-01" db="EMBL/GenBank/DDBJ databases">
        <authorList>
            <person name="Mitreva M."/>
            <person name="Pepin K.H."/>
            <person name="Mihindukulasuriya K.A."/>
            <person name="Fulton R."/>
            <person name="Fronick C."/>
            <person name="O'Laughlin M."/>
            <person name="Miner T."/>
            <person name="Herter B."/>
            <person name="Rosa B.A."/>
            <person name="Cordes M."/>
            <person name="Tomlinson C."/>
            <person name="Wollam A."/>
            <person name="Palsikar V.B."/>
            <person name="Mardis E.R."/>
            <person name="Wilson R.K."/>
        </authorList>
    </citation>
    <scope>NUCLEOTIDE SEQUENCE [LARGE SCALE GENOMIC DNA]</scope>
    <source>
        <strain evidence="4">KA00683</strain>
    </source>
</reference>
<comment type="caution">
    <text evidence="3">The sequence shown here is derived from an EMBL/GenBank/DDBJ whole genome shotgun (WGS) entry which is preliminary data.</text>
</comment>
<proteinExistence type="predicted"/>
<dbReference type="AlphaFoldDB" id="A0A134BB67"/>
<dbReference type="PATRIC" id="fig|322095.3.peg.540"/>
<evidence type="ECO:0000256" key="1">
    <source>
        <dbReference type="ARBA" id="ARBA00022679"/>
    </source>
</evidence>
<protein>
    <submittedName>
        <fullName evidence="3">Putative homoserine O-acetyltransferase</fullName>
    </submittedName>
</protein>
<gene>
    <name evidence="3" type="ORF">HMPREF3185_00549</name>
</gene>
<dbReference type="Gene3D" id="3.40.50.1820">
    <property type="entry name" value="alpha/beta hydrolase"/>
    <property type="match status" value="1"/>
</dbReference>
<dbReference type="Pfam" id="PF00561">
    <property type="entry name" value="Abhydrolase_1"/>
    <property type="match status" value="1"/>
</dbReference>
<evidence type="ECO:0000313" key="4">
    <source>
        <dbReference type="Proteomes" id="UP000070224"/>
    </source>
</evidence>
<dbReference type="InterPro" id="IPR008220">
    <property type="entry name" value="HAT_MetX-like"/>
</dbReference>
<evidence type="ECO:0000259" key="2">
    <source>
        <dbReference type="Pfam" id="PF00561"/>
    </source>
</evidence>
<dbReference type="GO" id="GO:0009092">
    <property type="term" value="P:homoserine metabolic process"/>
    <property type="evidence" value="ECO:0007669"/>
    <property type="project" value="TreeGrafter"/>
</dbReference>
<dbReference type="GO" id="GO:0004414">
    <property type="term" value="F:homoserine O-acetyltransferase activity"/>
    <property type="evidence" value="ECO:0007669"/>
    <property type="project" value="TreeGrafter"/>
</dbReference>
<accession>A0A134BB67</accession>
<keyword evidence="4" id="KW-1185">Reference proteome</keyword>
<organism evidence="3 4">
    <name type="scientific">Porphyromonas somerae</name>
    <dbReference type="NCBI Taxonomy" id="322095"/>
    <lineage>
        <taxon>Bacteria</taxon>
        <taxon>Pseudomonadati</taxon>
        <taxon>Bacteroidota</taxon>
        <taxon>Bacteroidia</taxon>
        <taxon>Bacteroidales</taxon>
        <taxon>Porphyromonadaceae</taxon>
        <taxon>Porphyromonas</taxon>
    </lineage>
</organism>
<dbReference type="PANTHER" id="PTHR32268">
    <property type="entry name" value="HOMOSERINE O-ACETYLTRANSFERASE"/>
    <property type="match status" value="1"/>
</dbReference>
<keyword evidence="1 3" id="KW-0808">Transferase</keyword>
<dbReference type="SUPFAM" id="SSF53474">
    <property type="entry name" value="alpha/beta-Hydrolases"/>
    <property type="match status" value="1"/>
</dbReference>
<dbReference type="PANTHER" id="PTHR32268:SF11">
    <property type="entry name" value="HOMOSERINE O-ACETYLTRANSFERASE"/>
    <property type="match status" value="1"/>
</dbReference>
<dbReference type="EMBL" id="LSDK01000048">
    <property type="protein sequence ID" value="KXB77174.1"/>
    <property type="molecule type" value="Genomic_DNA"/>
</dbReference>
<dbReference type="RefSeq" id="WP_060935028.1">
    <property type="nucleotide sequence ID" value="NZ_KQ960432.1"/>
</dbReference>